<dbReference type="AlphaFoldDB" id="A0A2L2TS23"/>
<dbReference type="EMBL" id="LN649229">
    <property type="protein sequence ID" value="CEI63810.1"/>
    <property type="molecule type" value="Genomic_DNA"/>
</dbReference>
<organism evidence="2 3">
    <name type="scientific">Fusarium venenatum</name>
    <dbReference type="NCBI Taxonomy" id="56646"/>
    <lineage>
        <taxon>Eukaryota</taxon>
        <taxon>Fungi</taxon>
        <taxon>Dikarya</taxon>
        <taxon>Ascomycota</taxon>
        <taxon>Pezizomycotina</taxon>
        <taxon>Sordariomycetes</taxon>
        <taxon>Hypocreomycetidae</taxon>
        <taxon>Hypocreales</taxon>
        <taxon>Nectriaceae</taxon>
        <taxon>Fusarium</taxon>
    </lineage>
</organism>
<name>A0A2L2TS23_9HYPO</name>
<protein>
    <submittedName>
        <fullName evidence="2">Uncharacterized protein</fullName>
    </submittedName>
</protein>
<sequence length="88" mass="9761">MLNDLDSQNGKNRQQDVSGQGSGDDGQPETSILHVDLPKVMEYYFGLVELTLPAEGKAAVKEPRLDSQSYYSFRPKRASTTLEKANLD</sequence>
<evidence type="ECO:0000313" key="3">
    <source>
        <dbReference type="Proteomes" id="UP000245910"/>
    </source>
</evidence>
<proteinExistence type="predicted"/>
<dbReference type="Proteomes" id="UP000245910">
    <property type="component" value="Chromosome I"/>
</dbReference>
<evidence type="ECO:0000313" key="2">
    <source>
        <dbReference type="EMBL" id="CEI63810.1"/>
    </source>
</evidence>
<accession>A0A2L2TS23</accession>
<keyword evidence="3" id="KW-1185">Reference proteome</keyword>
<feature type="region of interest" description="Disordered" evidence="1">
    <location>
        <begin position="1"/>
        <end position="33"/>
    </location>
</feature>
<evidence type="ECO:0000256" key="1">
    <source>
        <dbReference type="SAM" id="MobiDB-lite"/>
    </source>
</evidence>
<reference evidence="3" key="1">
    <citation type="submission" date="2014-10" db="EMBL/GenBank/DDBJ databases">
        <authorList>
            <person name="King R."/>
        </authorList>
    </citation>
    <scope>NUCLEOTIDE SEQUENCE [LARGE SCALE GENOMIC DNA]</scope>
    <source>
        <strain evidence="3">A3/5</strain>
    </source>
</reference>
<feature type="compositionally biased region" description="Polar residues" evidence="1">
    <location>
        <begin position="1"/>
        <end position="12"/>
    </location>
</feature>